<accession>A0A9D5BBU5</accession>
<dbReference type="EMBL" id="JAMSHJ010000002">
    <property type="protein sequence ID" value="KAI5437331.1"/>
    <property type="molecule type" value="Genomic_DNA"/>
</dbReference>
<evidence type="ECO:0000313" key="2">
    <source>
        <dbReference type="Proteomes" id="UP001058974"/>
    </source>
</evidence>
<dbReference type="Proteomes" id="UP001058974">
    <property type="component" value="Chromosome 2"/>
</dbReference>
<dbReference type="AlphaFoldDB" id="A0A9D5BBU5"/>
<comment type="caution">
    <text evidence="1">The sequence shown here is derived from an EMBL/GenBank/DDBJ whole genome shotgun (WGS) entry which is preliminary data.</text>
</comment>
<dbReference type="Gramene" id="Psat02G0344400-T1">
    <property type="protein sequence ID" value="KAI5437331.1"/>
    <property type="gene ID" value="KIW84_023444"/>
</dbReference>
<keyword evidence="2" id="KW-1185">Reference proteome</keyword>
<organism evidence="1 2">
    <name type="scientific">Pisum sativum</name>
    <name type="common">Garden pea</name>
    <name type="synonym">Lathyrus oleraceus</name>
    <dbReference type="NCBI Taxonomy" id="3888"/>
    <lineage>
        <taxon>Eukaryota</taxon>
        <taxon>Viridiplantae</taxon>
        <taxon>Streptophyta</taxon>
        <taxon>Embryophyta</taxon>
        <taxon>Tracheophyta</taxon>
        <taxon>Spermatophyta</taxon>
        <taxon>Magnoliopsida</taxon>
        <taxon>eudicotyledons</taxon>
        <taxon>Gunneridae</taxon>
        <taxon>Pentapetalae</taxon>
        <taxon>rosids</taxon>
        <taxon>fabids</taxon>
        <taxon>Fabales</taxon>
        <taxon>Fabaceae</taxon>
        <taxon>Papilionoideae</taxon>
        <taxon>50 kb inversion clade</taxon>
        <taxon>NPAAA clade</taxon>
        <taxon>Hologalegina</taxon>
        <taxon>IRL clade</taxon>
        <taxon>Fabeae</taxon>
        <taxon>Lathyrus</taxon>
    </lineage>
</organism>
<dbReference type="SUPFAM" id="SSF54160">
    <property type="entry name" value="Chromo domain-like"/>
    <property type="match status" value="1"/>
</dbReference>
<protein>
    <recommendedName>
        <fullName evidence="3">Chromo domain-containing protein</fullName>
    </recommendedName>
</protein>
<name>A0A9D5BBU5_PEA</name>
<reference evidence="1 2" key="1">
    <citation type="journal article" date="2022" name="Nat. Genet.">
        <title>Improved pea reference genome and pan-genome highlight genomic features and evolutionary characteristics.</title>
        <authorList>
            <person name="Yang T."/>
            <person name="Liu R."/>
            <person name="Luo Y."/>
            <person name="Hu S."/>
            <person name="Wang D."/>
            <person name="Wang C."/>
            <person name="Pandey M.K."/>
            <person name="Ge S."/>
            <person name="Xu Q."/>
            <person name="Li N."/>
            <person name="Li G."/>
            <person name="Huang Y."/>
            <person name="Saxena R.K."/>
            <person name="Ji Y."/>
            <person name="Li M."/>
            <person name="Yan X."/>
            <person name="He Y."/>
            <person name="Liu Y."/>
            <person name="Wang X."/>
            <person name="Xiang C."/>
            <person name="Varshney R.K."/>
            <person name="Ding H."/>
            <person name="Gao S."/>
            <person name="Zong X."/>
        </authorList>
    </citation>
    <scope>NUCLEOTIDE SEQUENCE [LARGE SCALE GENOMIC DNA]</scope>
    <source>
        <strain evidence="1 2">cv. Zhongwan 6</strain>
    </source>
</reference>
<evidence type="ECO:0000313" key="1">
    <source>
        <dbReference type="EMBL" id="KAI5437331.1"/>
    </source>
</evidence>
<sequence length="109" mass="12959">MVILNTRWTQTTEPRLEVLVQWQGLHADDTSWEDWETLKGTYHLEDKVLPDELGNDSMWTKEGMTEEAHNDKSKRKIIKPRYLEDYVIQEVQKEDKEEQAEQESNAEKP</sequence>
<dbReference type="InterPro" id="IPR016197">
    <property type="entry name" value="Chromo-like_dom_sf"/>
</dbReference>
<evidence type="ECO:0008006" key="3">
    <source>
        <dbReference type="Google" id="ProtNLM"/>
    </source>
</evidence>
<proteinExistence type="predicted"/>
<gene>
    <name evidence="1" type="ORF">KIW84_023444</name>
</gene>